<evidence type="ECO:0008006" key="8">
    <source>
        <dbReference type="Google" id="ProtNLM"/>
    </source>
</evidence>
<dbReference type="SFLD" id="SFLDS00029">
    <property type="entry name" value="Radical_SAM"/>
    <property type="match status" value="1"/>
</dbReference>
<evidence type="ECO:0000313" key="6">
    <source>
        <dbReference type="EMBL" id="NOU62272.1"/>
    </source>
</evidence>
<dbReference type="EMBL" id="RZNH01000061">
    <property type="protein sequence ID" value="NOU62272.1"/>
    <property type="molecule type" value="Genomic_DNA"/>
</dbReference>
<evidence type="ECO:0000256" key="2">
    <source>
        <dbReference type="ARBA" id="ARBA00022691"/>
    </source>
</evidence>
<dbReference type="RefSeq" id="WP_171597530.1">
    <property type="nucleotide sequence ID" value="NZ_RZNH01000061.1"/>
</dbReference>
<dbReference type="InterPro" id="IPR007197">
    <property type="entry name" value="rSAM"/>
</dbReference>
<evidence type="ECO:0000313" key="7">
    <source>
        <dbReference type="Proteomes" id="UP000732105"/>
    </source>
</evidence>
<keyword evidence="3" id="KW-0479">Metal-binding</keyword>
<comment type="cofactor">
    <cofactor evidence="1">
        <name>[4Fe-4S] cluster</name>
        <dbReference type="ChEBI" id="CHEBI:49883"/>
    </cofactor>
</comment>
<evidence type="ECO:0000256" key="1">
    <source>
        <dbReference type="ARBA" id="ARBA00001966"/>
    </source>
</evidence>
<keyword evidence="5" id="KW-0411">Iron-sulfur</keyword>
<gene>
    <name evidence="6" type="ORF">ELS83_20960</name>
</gene>
<protein>
    <recommendedName>
        <fullName evidence="8">Radical SAM protein</fullName>
    </recommendedName>
</protein>
<keyword evidence="4" id="KW-0408">Iron</keyword>
<dbReference type="PANTHER" id="PTHR43409">
    <property type="entry name" value="ANAEROBIC MAGNESIUM-PROTOPORPHYRIN IX MONOMETHYL ESTER CYCLASE-RELATED"/>
    <property type="match status" value="1"/>
</dbReference>
<name>A0ABX1X1N8_9BACT</name>
<evidence type="ECO:0000256" key="3">
    <source>
        <dbReference type="ARBA" id="ARBA00022723"/>
    </source>
</evidence>
<dbReference type="InterPro" id="IPR051198">
    <property type="entry name" value="BchE-like"/>
</dbReference>
<proteinExistence type="predicted"/>
<sequence length="396" mass="46351">MDLKVFLNCFPPTSLYMPSIGCQILSSYIREKANIESEVIYWNHLFQEKENHEDNLFQSDSDFYRILPFLAILTGQENTEVVNRILLKMQECNPSFKTLGENYYREKLSNQISRIYDTIEAEIEKLPTNRQLIFGISAKFDSWIPGIVVTKEVKKRIPSAICVLGGLEEKNAASILFKKYDVFDFAIWGEGEVPLNMLIESIKNNKNDFSDIPRLIFRSNPEEAQKTTEAIDKTGFIDLKDYPQIDYGSYFQQAINIDKKEIQLPIEISRGCRWNKCNFCALSWGNSYRTQNFEKVIDQIKANYQTHKIVRYFFVDNDIVGRNLILFEKFLDRLIDLSSHLEVDFDFHADILHLNFNKELIKKLSLAGFKSVQVGYEVYDVKTNWTNRYLKLRDTF</sequence>
<dbReference type="Gene3D" id="3.40.50.280">
    <property type="entry name" value="Cobalamin-binding domain"/>
    <property type="match status" value="1"/>
</dbReference>
<reference evidence="6 7" key="1">
    <citation type="submission" date="2018-12" db="EMBL/GenBank/DDBJ databases">
        <title>Marinifilum JC070 sp. nov., a marine bacterium isolated from Yongle Blue Hole in the South China Sea.</title>
        <authorList>
            <person name="Fu T."/>
        </authorList>
    </citation>
    <scope>NUCLEOTIDE SEQUENCE [LARGE SCALE GENOMIC DNA]</scope>
    <source>
        <strain evidence="6 7">JC070</strain>
    </source>
</reference>
<evidence type="ECO:0000256" key="5">
    <source>
        <dbReference type="ARBA" id="ARBA00023014"/>
    </source>
</evidence>
<organism evidence="6 7">
    <name type="scientific">Marinifilum caeruleilacunae</name>
    <dbReference type="NCBI Taxonomy" id="2499076"/>
    <lineage>
        <taxon>Bacteria</taxon>
        <taxon>Pseudomonadati</taxon>
        <taxon>Bacteroidota</taxon>
        <taxon>Bacteroidia</taxon>
        <taxon>Marinilabiliales</taxon>
        <taxon>Marinifilaceae</taxon>
    </lineage>
</organism>
<dbReference type="InterPro" id="IPR058240">
    <property type="entry name" value="rSAM_sf"/>
</dbReference>
<keyword evidence="2" id="KW-0949">S-adenosyl-L-methionine</keyword>
<dbReference type="Proteomes" id="UP000732105">
    <property type="component" value="Unassembled WGS sequence"/>
</dbReference>
<evidence type="ECO:0000256" key="4">
    <source>
        <dbReference type="ARBA" id="ARBA00023004"/>
    </source>
</evidence>
<comment type="caution">
    <text evidence="6">The sequence shown here is derived from an EMBL/GenBank/DDBJ whole genome shotgun (WGS) entry which is preliminary data.</text>
</comment>
<keyword evidence="7" id="KW-1185">Reference proteome</keyword>
<dbReference type="SUPFAM" id="SSF102114">
    <property type="entry name" value="Radical SAM enzymes"/>
    <property type="match status" value="1"/>
</dbReference>
<accession>A0ABX1X1N8</accession>
<dbReference type="SFLD" id="SFLDG01082">
    <property type="entry name" value="B12-binding_domain_containing"/>
    <property type="match status" value="1"/>
</dbReference>